<dbReference type="OrthoDB" id="18320at2759"/>
<dbReference type="Pfam" id="PF04628">
    <property type="entry name" value="Sedlin_N"/>
    <property type="match status" value="1"/>
</dbReference>
<dbReference type="CDD" id="cd14854">
    <property type="entry name" value="TRAPPC2L"/>
    <property type="match status" value="1"/>
</dbReference>
<dbReference type="HOGENOM" id="CLU_085828_2_3_1"/>
<dbReference type="STRING" id="747676.F4S9E7"/>
<dbReference type="InParanoid" id="F4S9E7"/>
<dbReference type="EMBL" id="GL883170">
    <property type="protein sequence ID" value="EGF98709.1"/>
    <property type="molecule type" value="Genomic_DNA"/>
</dbReference>
<evidence type="ECO:0000313" key="3">
    <source>
        <dbReference type="EMBL" id="EGF98709.1"/>
    </source>
</evidence>
<proteinExistence type="inferred from homology"/>
<dbReference type="GO" id="GO:0005737">
    <property type="term" value="C:cytoplasm"/>
    <property type="evidence" value="ECO:0007669"/>
    <property type="project" value="GOC"/>
</dbReference>
<dbReference type="SUPFAM" id="SSF64356">
    <property type="entry name" value="SNARE-like"/>
    <property type="match status" value="1"/>
</dbReference>
<dbReference type="GeneID" id="18932412"/>
<organism evidence="4">
    <name type="scientific">Melampsora larici-populina (strain 98AG31 / pathotype 3-4-7)</name>
    <name type="common">Poplar leaf rust fungus</name>
    <dbReference type="NCBI Taxonomy" id="747676"/>
    <lineage>
        <taxon>Eukaryota</taxon>
        <taxon>Fungi</taxon>
        <taxon>Dikarya</taxon>
        <taxon>Basidiomycota</taxon>
        <taxon>Pucciniomycotina</taxon>
        <taxon>Pucciniomycetes</taxon>
        <taxon>Pucciniales</taxon>
        <taxon>Melampsoraceae</taxon>
        <taxon>Melampsora</taxon>
    </lineage>
</organism>
<sequence length="149" mass="16900">MPNPQILSIAIIGRHGQPLYMRNFTPQTGGEADLKWYYAAHTSLDVFEERDALPTKVVDAYFGLLYTMEDYACYGYQTNTRIRFVVCLSMKEVLMKETEVKAIFRSLHSAYIHYLSNPFTQSPPENLIALAPPIKSKKFDSLIDAIAGV</sequence>
<evidence type="ECO:0000313" key="4">
    <source>
        <dbReference type="Proteomes" id="UP000001072"/>
    </source>
</evidence>
<dbReference type="InterPro" id="IPR011012">
    <property type="entry name" value="Longin-like_dom_sf"/>
</dbReference>
<dbReference type="Gene3D" id="3.30.450.70">
    <property type="match status" value="1"/>
</dbReference>
<dbReference type="InterPro" id="IPR006722">
    <property type="entry name" value="Sedlin"/>
</dbReference>
<dbReference type="RefSeq" id="XP_007417998.1">
    <property type="nucleotide sequence ID" value="XM_007417936.1"/>
</dbReference>
<dbReference type="VEuPathDB" id="FungiDB:MELLADRAFT_73535"/>
<evidence type="ECO:0000256" key="2">
    <source>
        <dbReference type="ARBA" id="ARBA00024408"/>
    </source>
</evidence>
<evidence type="ECO:0000256" key="1">
    <source>
        <dbReference type="ARBA" id="ARBA00006626"/>
    </source>
</evidence>
<accession>F4S9E7</accession>
<dbReference type="Proteomes" id="UP000001072">
    <property type="component" value="Unassembled WGS sequence"/>
</dbReference>
<dbReference type="GO" id="GO:0006888">
    <property type="term" value="P:endoplasmic reticulum to Golgi vesicle-mediated transport"/>
    <property type="evidence" value="ECO:0007669"/>
    <property type="project" value="InterPro"/>
</dbReference>
<dbReference type="AlphaFoldDB" id="F4S9E7"/>
<protein>
    <recommendedName>
        <fullName evidence="2">Trafficking protein particle complex subunit 2-like protein</fullName>
    </recommendedName>
</protein>
<comment type="similarity">
    <text evidence="1">Belongs to the TRAPP small subunits family. Sedlin subfamily.</text>
</comment>
<dbReference type="KEGG" id="mlr:MELLADRAFT_73535"/>
<dbReference type="FunCoup" id="F4S9E7">
    <property type="interactions" value="39"/>
</dbReference>
<dbReference type="eggNOG" id="KOG3444">
    <property type="taxonomic scope" value="Eukaryota"/>
</dbReference>
<name>F4S9E7_MELLP</name>
<dbReference type="PANTHER" id="PTHR12403">
    <property type="entry name" value="TRAFFICKING PROTEIN PARTICLE COMPLEX SUBUNIT 2"/>
    <property type="match status" value="1"/>
</dbReference>
<reference evidence="4" key="1">
    <citation type="journal article" date="2011" name="Proc. Natl. Acad. Sci. U.S.A.">
        <title>Obligate biotrophy features unraveled by the genomic analysis of rust fungi.</title>
        <authorList>
            <person name="Duplessis S."/>
            <person name="Cuomo C.A."/>
            <person name="Lin Y.-C."/>
            <person name="Aerts A."/>
            <person name="Tisserant E."/>
            <person name="Veneault-Fourrey C."/>
            <person name="Joly D.L."/>
            <person name="Hacquard S."/>
            <person name="Amselem J."/>
            <person name="Cantarel B.L."/>
            <person name="Chiu R."/>
            <person name="Coutinho P.M."/>
            <person name="Feau N."/>
            <person name="Field M."/>
            <person name="Frey P."/>
            <person name="Gelhaye E."/>
            <person name="Goldberg J."/>
            <person name="Grabherr M.G."/>
            <person name="Kodira C.D."/>
            <person name="Kohler A."/>
            <person name="Kuees U."/>
            <person name="Lindquist E.A."/>
            <person name="Lucas S.M."/>
            <person name="Mago R."/>
            <person name="Mauceli E."/>
            <person name="Morin E."/>
            <person name="Murat C."/>
            <person name="Pangilinan J.L."/>
            <person name="Park R."/>
            <person name="Pearson M."/>
            <person name="Quesneville H."/>
            <person name="Rouhier N."/>
            <person name="Sakthikumar S."/>
            <person name="Salamov A.A."/>
            <person name="Schmutz J."/>
            <person name="Selles B."/>
            <person name="Shapiro H."/>
            <person name="Tanguay P."/>
            <person name="Tuskan G.A."/>
            <person name="Henrissat B."/>
            <person name="Van de Peer Y."/>
            <person name="Rouze P."/>
            <person name="Ellis J.G."/>
            <person name="Dodds P.N."/>
            <person name="Schein J.E."/>
            <person name="Zhong S."/>
            <person name="Hamelin R.C."/>
            <person name="Grigoriev I.V."/>
            <person name="Szabo L.J."/>
            <person name="Martin F."/>
        </authorList>
    </citation>
    <scope>NUCLEOTIDE SEQUENCE [LARGE SCALE GENOMIC DNA]</scope>
    <source>
        <strain evidence="4">98AG31 / pathotype 3-4-7</strain>
    </source>
</reference>
<keyword evidence="4" id="KW-1185">Reference proteome</keyword>
<dbReference type="InterPro" id="IPR044760">
    <property type="entry name" value="TRAPPC2L"/>
</dbReference>
<gene>
    <name evidence="3" type="ORF">MELLADRAFT_73535</name>
</gene>